<reference evidence="6" key="1">
    <citation type="journal article" date="2023" name="Mol. Phylogenet. Evol.">
        <title>Genome-scale phylogeny and comparative genomics of the fungal order Sordariales.</title>
        <authorList>
            <person name="Hensen N."/>
            <person name="Bonometti L."/>
            <person name="Westerberg I."/>
            <person name="Brannstrom I.O."/>
            <person name="Guillou S."/>
            <person name="Cros-Aarteil S."/>
            <person name="Calhoun S."/>
            <person name="Haridas S."/>
            <person name="Kuo A."/>
            <person name="Mondo S."/>
            <person name="Pangilinan J."/>
            <person name="Riley R."/>
            <person name="LaButti K."/>
            <person name="Andreopoulos B."/>
            <person name="Lipzen A."/>
            <person name="Chen C."/>
            <person name="Yan M."/>
            <person name="Daum C."/>
            <person name="Ng V."/>
            <person name="Clum A."/>
            <person name="Steindorff A."/>
            <person name="Ohm R.A."/>
            <person name="Martin F."/>
            <person name="Silar P."/>
            <person name="Natvig D.O."/>
            <person name="Lalanne C."/>
            <person name="Gautier V."/>
            <person name="Ament-Velasquez S.L."/>
            <person name="Kruys A."/>
            <person name="Hutchinson M.I."/>
            <person name="Powell A.J."/>
            <person name="Barry K."/>
            <person name="Miller A.N."/>
            <person name="Grigoriev I.V."/>
            <person name="Debuchy R."/>
            <person name="Gladieux P."/>
            <person name="Hiltunen Thoren M."/>
            <person name="Johannesson H."/>
        </authorList>
    </citation>
    <scope>NUCLEOTIDE SEQUENCE</scope>
    <source>
        <strain evidence="6">CBS 955.72</strain>
    </source>
</reference>
<evidence type="ECO:0000256" key="4">
    <source>
        <dbReference type="SAM" id="MobiDB-lite"/>
    </source>
</evidence>
<keyword evidence="2 3" id="KW-0040">ANK repeat</keyword>
<gene>
    <name evidence="6" type="ORF">B0T25DRAFT_511306</name>
</gene>
<feature type="repeat" description="ANK" evidence="3">
    <location>
        <begin position="1301"/>
        <end position="1334"/>
    </location>
</feature>
<organism evidence="6 7">
    <name type="scientific">Lasiosphaeria hispida</name>
    <dbReference type="NCBI Taxonomy" id="260671"/>
    <lineage>
        <taxon>Eukaryota</taxon>
        <taxon>Fungi</taxon>
        <taxon>Dikarya</taxon>
        <taxon>Ascomycota</taxon>
        <taxon>Pezizomycotina</taxon>
        <taxon>Sordariomycetes</taxon>
        <taxon>Sordariomycetidae</taxon>
        <taxon>Sordariales</taxon>
        <taxon>Lasiosphaeriaceae</taxon>
        <taxon>Lasiosphaeria</taxon>
    </lineage>
</organism>
<evidence type="ECO:0000256" key="3">
    <source>
        <dbReference type="PROSITE-ProRule" id="PRU00023"/>
    </source>
</evidence>
<dbReference type="InterPro" id="IPR002110">
    <property type="entry name" value="Ankyrin_rpt"/>
</dbReference>
<name>A0AAJ0H798_9PEZI</name>
<comment type="caution">
    <text evidence="6">The sequence shown here is derived from an EMBL/GenBank/DDBJ whole genome shotgun (WGS) entry which is preliminary data.</text>
</comment>
<dbReference type="PROSITE" id="PS50088">
    <property type="entry name" value="ANK_REPEAT"/>
    <property type="match status" value="3"/>
</dbReference>
<dbReference type="Gene3D" id="1.25.40.20">
    <property type="entry name" value="Ankyrin repeat-containing domain"/>
    <property type="match status" value="3"/>
</dbReference>
<dbReference type="PANTHER" id="PTHR24166:SF48">
    <property type="entry name" value="PROTEIN VAPYRIN"/>
    <property type="match status" value="1"/>
</dbReference>
<feature type="transmembrane region" description="Helical" evidence="5">
    <location>
        <begin position="317"/>
        <end position="337"/>
    </location>
</feature>
<keyword evidence="5" id="KW-0472">Membrane</keyword>
<dbReference type="Proteomes" id="UP001275084">
    <property type="component" value="Unassembled WGS sequence"/>
</dbReference>
<protein>
    <recommendedName>
        <fullName evidence="8">Ankyrin repeat protein</fullName>
    </recommendedName>
</protein>
<feature type="transmembrane region" description="Helical" evidence="5">
    <location>
        <begin position="41"/>
        <end position="63"/>
    </location>
</feature>
<dbReference type="SMART" id="SM00248">
    <property type="entry name" value="ANK"/>
    <property type="match status" value="9"/>
</dbReference>
<evidence type="ECO:0000256" key="1">
    <source>
        <dbReference type="ARBA" id="ARBA00022737"/>
    </source>
</evidence>
<dbReference type="PANTHER" id="PTHR24166">
    <property type="entry name" value="ROLLING PEBBLES, ISOFORM B"/>
    <property type="match status" value="1"/>
</dbReference>
<feature type="repeat" description="ANK" evidence="3">
    <location>
        <begin position="1335"/>
        <end position="1359"/>
    </location>
</feature>
<dbReference type="Pfam" id="PF13637">
    <property type="entry name" value="Ank_4"/>
    <property type="match status" value="1"/>
</dbReference>
<keyword evidence="1" id="KW-0677">Repeat</keyword>
<dbReference type="InterPro" id="IPR036770">
    <property type="entry name" value="Ankyrin_rpt-contain_sf"/>
</dbReference>
<feature type="compositionally biased region" description="Basic and acidic residues" evidence="4">
    <location>
        <begin position="447"/>
        <end position="467"/>
    </location>
</feature>
<sequence length="1553" mass="171507">MSDALAEFSNNLASDLGPLLALFGESMTIQYLSECTSVADYIVFATGPIGIITALVSAIRICGGTYLRAFIGRAAEGAAAAEVELCTSTGRDVCELFTRGGITRSLGGPSILELVHLQPPPWPKPGATKNKRQSVWQTWIRKVQWKLATHDAEEGEPLNPGQKRASDPEPDTNLPNLSLNVGIVKPPRYVFWIVATIGVLLQTGVLVLAAVDAGEEGGDAEATPETLIRDSILFIVGTTFMCLGMGVCAALIGRTTREFTDPKRQPEKERLLWLQPGNQKIGDQTFDCYAIFETRKRPVNQYLISTMDDKRRESMHLHVAAAALITLIGFIAQFIGIRGISGLVSIAQLAITIVMSLLRGIVRMQRRGKEDNELKTYDHHIHGHELDWLAFNLSCGHCSKYRYQEDGGSGPEPQLHRGYSFQVTGKTPSTANGKSEKPMPSSDGSEEETKTEEKTVGDVSFEGEKAHKGGHTAPDPKTVFDMRVKLANLTGNVPASPICELDPDQYQIWEAELVKCREKASQISQAVCEAAAVLFSDRNEAKPLRLEVGISKLEVDADVHQTIFVDLKEPSGSTSAGWTADTAAIEALLGLWLWSIVEPASHSPESRRATGADEVKVLSNSARIVAAGNGEEHWGRRTYIEGELRLLLGSSAPKLQKAFARIDAGSEYGLVNMWPAGMDSKSSGVVWQQTMPPDTKPQLGKRFFGWQRAGSFLREAGAENRTYPIQYVDTDASSLDLCAQEIYTALVTSMASSASCQGLDLSIDGEGAERRLVSTNFTTIKNSFLNQQLGTSTDAVLCLLSAFREKLRITPTEDNAVDVVYACLNTTEWKQTEPFLKWAGLAFEGRNLDRVFRAATEFYRRSMRYDLDFAIEGISWLVSKAPSSYHGENGMARVWEIAIRRVRERGLSSLPSASRLETAVEDGPEGMITALYLLCGNEKFTVPEGDEWDEYDAETEVYVLGGVLIRSLRDALQAPWSIWSSIALAVAQVAVTSKLKSTLDASVWSNDSALSYAVDLDDYDLARLLLRYGVDSGFTKQPEERDTPLCHAARCESRRMIELLIPYGTIQEKEIIAYQQLLFRSAVDGDVTSLKKAAAGLERNLVGPDEKDADGKTALSYAARWGQPKIVTALLAMNMGRRSVDKKAVNPDTQDNSQTTPLIWAARNAPRPWSSVGEVSVSELEPDSRLKKMKMRQDEEAAQRHQEKEARYEEVMKAFIITGWMWLSPKTLTLTDSKQMSALHWAASHGSEKILGILLQRYQSVNHVDYTFQTPLAKAAIAGHAPAARLLLRHKSCQPNLADFQRRTPLHAAAVGGHVEVVEEFLRRPGVDVNVLDLEGWTPLALAVARGRTEVVQALVGKGEVKLSLADNFGRTPLIWAATKEYGEIAEVLVEYYTRQDLDAEDHRGRTAFGHAIEGGFEEIIEILARDGRATVPRPDLEDHRGKTLREVASKETVKLLWDLKVWRARKVDGVPVWEVVGRREREERRVKGKEPVNDLHCCRMKSSEDPFDSNVSLTLVQKHAVGYMFGRGDAVIRSRSSVVFVSHPARSTTVHR</sequence>
<keyword evidence="5" id="KW-1133">Transmembrane helix</keyword>
<feature type="region of interest" description="Disordered" evidence="4">
    <location>
        <begin position="151"/>
        <end position="175"/>
    </location>
</feature>
<feature type="transmembrane region" description="Helical" evidence="5">
    <location>
        <begin position="189"/>
        <end position="211"/>
    </location>
</feature>
<evidence type="ECO:0008006" key="8">
    <source>
        <dbReference type="Google" id="ProtNLM"/>
    </source>
</evidence>
<feature type="transmembrane region" description="Helical" evidence="5">
    <location>
        <begin position="231"/>
        <end position="253"/>
    </location>
</feature>
<reference evidence="6" key="2">
    <citation type="submission" date="2023-06" db="EMBL/GenBank/DDBJ databases">
        <authorList>
            <consortium name="Lawrence Berkeley National Laboratory"/>
            <person name="Haridas S."/>
            <person name="Hensen N."/>
            <person name="Bonometti L."/>
            <person name="Westerberg I."/>
            <person name="Brannstrom I.O."/>
            <person name="Guillou S."/>
            <person name="Cros-Aarteil S."/>
            <person name="Calhoun S."/>
            <person name="Kuo A."/>
            <person name="Mondo S."/>
            <person name="Pangilinan J."/>
            <person name="Riley R."/>
            <person name="Labutti K."/>
            <person name="Andreopoulos B."/>
            <person name="Lipzen A."/>
            <person name="Chen C."/>
            <person name="Yanf M."/>
            <person name="Daum C."/>
            <person name="Ng V."/>
            <person name="Clum A."/>
            <person name="Steindorff A."/>
            <person name="Ohm R."/>
            <person name="Martin F."/>
            <person name="Silar P."/>
            <person name="Natvig D."/>
            <person name="Lalanne C."/>
            <person name="Gautier V."/>
            <person name="Ament-Velasquez S.L."/>
            <person name="Kruys A."/>
            <person name="Hutchinson M.I."/>
            <person name="Powell A.J."/>
            <person name="Barry K."/>
            <person name="Miller A.N."/>
            <person name="Grigoriev I.V."/>
            <person name="Debuchy R."/>
            <person name="Gladieux P."/>
            <person name="Thoren M.H."/>
            <person name="Johannesson H."/>
        </authorList>
    </citation>
    <scope>NUCLEOTIDE SEQUENCE</scope>
    <source>
        <strain evidence="6">CBS 955.72</strain>
    </source>
</reference>
<evidence type="ECO:0000313" key="6">
    <source>
        <dbReference type="EMBL" id="KAK3341869.1"/>
    </source>
</evidence>
<dbReference type="PROSITE" id="PS50297">
    <property type="entry name" value="ANK_REP_REGION"/>
    <property type="match status" value="2"/>
</dbReference>
<keyword evidence="7" id="KW-1185">Reference proteome</keyword>
<proteinExistence type="predicted"/>
<accession>A0AAJ0H798</accession>
<feature type="compositionally biased region" description="Polar residues" evidence="4">
    <location>
        <begin position="421"/>
        <end position="433"/>
    </location>
</feature>
<dbReference type="EMBL" id="JAUIQD010000008">
    <property type="protein sequence ID" value="KAK3341869.1"/>
    <property type="molecule type" value="Genomic_DNA"/>
</dbReference>
<dbReference type="InterPro" id="IPR050889">
    <property type="entry name" value="Dendritic_Spine_Reg/Scaffold"/>
</dbReference>
<evidence type="ECO:0000256" key="2">
    <source>
        <dbReference type="ARBA" id="ARBA00023043"/>
    </source>
</evidence>
<dbReference type="Pfam" id="PF12796">
    <property type="entry name" value="Ank_2"/>
    <property type="match status" value="2"/>
</dbReference>
<feature type="repeat" description="ANK" evidence="3">
    <location>
        <begin position="1234"/>
        <end position="1266"/>
    </location>
</feature>
<dbReference type="SUPFAM" id="SSF48403">
    <property type="entry name" value="Ankyrin repeat"/>
    <property type="match status" value="2"/>
</dbReference>
<evidence type="ECO:0000313" key="7">
    <source>
        <dbReference type="Proteomes" id="UP001275084"/>
    </source>
</evidence>
<evidence type="ECO:0000256" key="5">
    <source>
        <dbReference type="SAM" id="Phobius"/>
    </source>
</evidence>
<keyword evidence="5" id="KW-0812">Transmembrane</keyword>
<feature type="region of interest" description="Disordered" evidence="4">
    <location>
        <begin position="404"/>
        <end position="476"/>
    </location>
</feature>